<evidence type="ECO:0000256" key="2">
    <source>
        <dbReference type="PIRNR" id="PIRNR037514"/>
    </source>
</evidence>
<evidence type="ECO:0000313" key="4">
    <source>
        <dbReference type="Proteomes" id="UP000226192"/>
    </source>
</evidence>
<dbReference type="EMBL" id="NJET01000038">
    <property type="protein sequence ID" value="PHH63997.1"/>
    <property type="molecule type" value="Genomic_DNA"/>
</dbReference>
<dbReference type="PANTHER" id="PTHR11787">
    <property type="entry name" value="RAB GDP-DISSOCIATION INHIBITOR"/>
    <property type="match status" value="1"/>
</dbReference>
<dbReference type="Proteomes" id="UP000226192">
    <property type="component" value="Unassembled WGS sequence"/>
</dbReference>
<gene>
    <name evidence="3" type="ORF">CDD81_5102</name>
</gene>
<keyword evidence="4" id="KW-1185">Reference proteome</keyword>
<dbReference type="InterPro" id="IPR036188">
    <property type="entry name" value="FAD/NAD-bd_sf"/>
</dbReference>
<dbReference type="PANTHER" id="PTHR11787:SF4">
    <property type="entry name" value="CHM, RAB ESCORT PROTEIN 1"/>
    <property type="match status" value="1"/>
</dbReference>
<evidence type="ECO:0000256" key="1">
    <source>
        <dbReference type="ARBA" id="ARBA00005593"/>
    </source>
</evidence>
<dbReference type="STRING" id="1399860.A0A2C5Y5M3"/>
<dbReference type="GO" id="GO:0005092">
    <property type="term" value="F:GDP-dissociation inhibitor activity"/>
    <property type="evidence" value="ECO:0007669"/>
    <property type="project" value="UniProtKB-UniRule"/>
</dbReference>
<dbReference type="SUPFAM" id="SSF51905">
    <property type="entry name" value="FAD/NAD(P)-binding domain"/>
    <property type="match status" value="1"/>
</dbReference>
<comment type="similarity">
    <text evidence="1 2">Belongs to the Rab GDI family.</text>
</comment>
<dbReference type="InterPro" id="IPR018203">
    <property type="entry name" value="GDP_dissociation_inhibitor"/>
</dbReference>
<dbReference type="OrthoDB" id="1923006at2759"/>
<dbReference type="GO" id="GO:0007264">
    <property type="term" value="P:small GTPase-mediated signal transduction"/>
    <property type="evidence" value="ECO:0007669"/>
    <property type="project" value="UniProtKB-UniRule"/>
</dbReference>
<name>A0A2C5Y5M3_9HYPO</name>
<dbReference type="Gene3D" id="3.50.50.60">
    <property type="entry name" value="FAD/NAD(P)-binding domain"/>
    <property type="match status" value="1"/>
</dbReference>
<dbReference type="GO" id="GO:0005634">
    <property type="term" value="C:nucleus"/>
    <property type="evidence" value="ECO:0007669"/>
    <property type="project" value="TreeGrafter"/>
</dbReference>
<proteinExistence type="inferred from homology"/>
<dbReference type="Pfam" id="PF00996">
    <property type="entry name" value="GDI"/>
    <property type="match status" value="1"/>
</dbReference>
<protein>
    <recommendedName>
        <fullName evidence="2">Rab proteins geranylgeranyltransferase</fullName>
    </recommendedName>
</protein>
<dbReference type="PIRSF" id="PIRSF037514">
    <property type="entry name" value="Rab_ger_ger_transf_A_fun"/>
    <property type="match status" value="1"/>
</dbReference>
<dbReference type="AlphaFoldDB" id="A0A2C5Y5M3"/>
<evidence type="ECO:0000313" key="3">
    <source>
        <dbReference type="EMBL" id="PHH63997.1"/>
    </source>
</evidence>
<dbReference type="GO" id="GO:0005968">
    <property type="term" value="C:Rab-protein geranylgeranyltransferase complex"/>
    <property type="evidence" value="ECO:0007669"/>
    <property type="project" value="TreeGrafter"/>
</dbReference>
<accession>A0A2C5Y5M3</accession>
<comment type="caution">
    <text evidence="3">The sequence shown here is derived from an EMBL/GenBank/DDBJ whole genome shotgun (WGS) entry which is preliminary data.</text>
</comment>
<reference evidence="3 4" key="1">
    <citation type="submission" date="2017-06" db="EMBL/GenBank/DDBJ databases">
        <title>Ant-infecting Ophiocordyceps genomes reveal a high diversity of potential behavioral manipulation genes and a possible major role for enterotoxins.</title>
        <authorList>
            <person name="De Bekker C."/>
            <person name="Evans H.C."/>
            <person name="Brachmann A."/>
            <person name="Hughes D.P."/>
        </authorList>
    </citation>
    <scope>NUCLEOTIDE SEQUENCE [LARGE SCALE GENOMIC DNA]</scope>
    <source>
        <strain evidence="3 4">Map64</strain>
    </source>
</reference>
<dbReference type="InterPro" id="IPR017230">
    <property type="entry name" value="Mrs6"/>
</dbReference>
<sequence>MEALSDTKWDVVISGTGFLQSLFALAVSRSGKKILHIDANNYYGGAEAALSLQEAEEWAERHCADKDDAVFKAAQIVKESQGLSFSRAYSIALAPQLIHSRSKLLSQLVSSKAFRHIEFLSVGSFYVLQPASASRPNLILSRIHSTREDVFLDKAISPRSKRSLMKLLKFVLDYDSELQQPVWKPHANEALVEFLASVFNLDHELQSYVVTLTLSLDAKVTVEEGLAAIHRHLTSMGVFGPGFAAVYPKWGGLSEIAQVGCRACAVGGATYILGTDVTSVQTVASTGEEANELHIALANDIVVRAKTLIQGANKLRHETVTISRMAVIINSPLSALFKPSMEAAPTPCLSVVAFPSGSVLDSTGHRSEVPIYASLHSSDTGECPVGQCIIYFTTIASPQSRALLDAALDSLLSVLTSDHELLKCLFKMQYEQKGSTGSLIVEESVATFAPQPLGLAFQDSVLASVEKAWNMLAPSEGASNAGYMVFEDREGAIDDEDSYDL</sequence>
<organism evidence="3 4">
    <name type="scientific">Ophiocordyceps australis</name>
    <dbReference type="NCBI Taxonomy" id="1399860"/>
    <lineage>
        <taxon>Eukaryota</taxon>
        <taxon>Fungi</taxon>
        <taxon>Dikarya</taxon>
        <taxon>Ascomycota</taxon>
        <taxon>Pezizomycotina</taxon>
        <taxon>Sordariomycetes</taxon>
        <taxon>Hypocreomycetidae</taxon>
        <taxon>Hypocreales</taxon>
        <taxon>Ophiocordycipitaceae</taxon>
        <taxon>Ophiocordyceps</taxon>
    </lineage>
</organism>
<dbReference type="GO" id="GO:0005829">
    <property type="term" value="C:cytosol"/>
    <property type="evidence" value="ECO:0007669"/>
    <property type="project" value="TreeGrafter"/>
</dbReference>
<dbReference type="SUPFAM" id="SSF54373">
    <property type="entry name" value="FAD-linked reductases, C-terminal domain"/>
    <property type="match status" value="1"/>
</dbReference>
<dbReference type="Gene3D" id="1.10.405.10">
    <property type="entry name" value="Guanine Nucleotide Dissociation Inhibitor, domain 1"/>
    <property type="match status" value="1"/>
</dbReference>
<dbReference type="GO" id="GO:0016192">
    <property type="term" value="P:vesicle-mediated transport"/>
    <property type="evidence" value="ECO:0007669"/>
    <property type="project" value="TreeGrafter"/>
</dbReference>
<dbReference type="Gene3D" id="3.30.519.10">
    <property type="entry name" value="Guanine Nucleotide Dissociation Inhibitor, domain 2"/>
    <property type="match status" value="1"/>
</dbReference>
<dbReference type="PRINTS" id="PR00891">
    <property type="entry name" value="RABGDIREP"/>
</dbReference>